<dbReference type="EMBL" id="DXCC01000014">
    <property type="protein sequence ID" value="HIZ15131.1"/>
    <property type="molecule type" value="Genomic_DNA"/>
</dbReference>
<organism evidence="2 3">
    <name type="scientific">Candidatus Tidjanibacter faecipullorum</name>
    <dbReference type="NCBI Taxonomy" id="2838766"/>
    <lineage>
        <taxon>Bacteria</taxon>
        <taxon>Pseudomonadati</taxon>
        <taxon>Bacteroidota</taxon>
        <taxon>Bacteroidia</taxon>
        <taxon>Bacteroidales</taxon>
        <taxon>Rikenellaceae</taxon>
        <taxon>Tidjanibacter</taxon>
    </lineage>
</organism>
<reference evidence="2" key="2">
    <citation type="submission" date="2021-04" db="EMBL/GenBank/DDBJ databases">
        <authorList>
            <person name="Gilroy R."/>
        </authorList>
    </citation>
    <scope>NUCLEOTIDE SEQUENCE</scope>
    <source>
        <strain evidence="2">ChiHjej11B10-19426</strain>
    </source>
</reference>
<proteinExistence type="inferred from homology"/>
<dbReference type="InterPro" id="IPR019953">
    <property type="entry name" value="OHR"/>
</dbReference>
<sequence>MEKLYTAVATTKGGRNGHVSSSDNVLDLELRMPKELGGEEGYTNPEQLFSAGYAACFASGLEMIARRKKLNADGVEITVATSLCRHPSGEGFRLHVEITGLFPKGISNQHADELMKATHDFCPYSRAIKGNVEVILHHKLA</sequence>
<protein>
    <submittedName>
        <fullName evidence="2">Ohr family peroxiredoxin</fullName>
    </submittedName>
</protein>
<gene>
    <name evidence="2" type="ORF">H9816_04405</name>
</gene>
<dbReference type="InterPro" id="IPR003718">
    <property type="entry name" value="OsmC/Ohr_fam"/>
</dbReference>
<comment type="similarity">
    <text evidence="1">Belongs to the OsmC/Ohr family.</text>
</comment>
<dbReference type="Proteomes" id="UP000824014">
    <property type="component" value="Unassembled WGS sequence"/>
</dbReference>
<dbReference type="PANTHER" id="PTHR33797:SF2">
    <property type="entry name" value="ORGANIC HYDROPEROXIDE RESISTANCE PROTEIN-LIKE"/>
    <property type="match status" value="1"/>
</dbReference>
<evidence type="ECO:0000256" key="1">
    <source>
        <dbReference type="ARBA" id="ARBA00007378"/>
    </source>
</evidence>
<dbReference type="GO" id="GO:0006979">
    <property type="term" value="P:response to oxidative stress"/>
    <property type="evidence" value="ECO:0007669"/>
    <property type="project" value="InterPro"/>
</dbReference>
<dbReference type="InterPro" id="IPR036102">
    <property type="entry name" value="OsmC/Ohrsf"/>
</dbReference>
<dbReference type="PANTHER" id="PTHR33797">
    <property type="entry name" value="ORGANIC HYDROPEROXIDE RESISTANCE PROTEIN-LIKE"/>
    <property type="match status" value="1"/>
</dbReference>
<comment type="caution">
    <text evidence="2">The sequence shown here is derived from an EMBL/GenBank/DDBJ whole genome shotgun (WGS) entry which is preliminary data.</text>
</comment>
<dbReference type="AlphaFoldDB" id="A0A9D2DDQ8"/>
<accession>A0A9D2DDQ8</accession>
<evidence type="ECO:0000313" key="3">
    <source>
        <dbReference type="Proteomes" id="UP000824014"/>
    </source>
</evidence>
<name>A0A9D2DDQ8_9BACT</name>
<dbReference type="Gene3D" id="3.30.300.20">
    <property type="match status" value="1"/>
</dbReference>
<dbReference type="Gene3D" id="2.20.25.10">
    <property type="match status" value="1"/>
</dbReference>
<dbReference type="InterPro" id="IPR015946">
    <property type="entry name" value="KH_dom-like_a/b"/>
</dbReference>
<evidence type="ECO:0000313" key="2">
    <source>
        <dbReference type="EMBL" id="HIZ15131.1"/>
    </source>
</evidence>
<dbReference type="NCBIfam" id="TIGR03561">
    <property type="entry name" value="organ_hyd_perox"/>
    <property type="match status" value="1"/>
</dbReference>
<reference evidence="2" key="1">
    <citation type="journal article" date="2021" name="PeerJ">
        <title>Extensive microbial diversity within the chicken gut microbiome revealed by metagenomics and culture.</title>
        <authorList>
            <person name="Gilroy R."/>
            <person name="Ravi A."/>
            <person name="Getino M."/>
            <person name="Pursley I."/>
            <person name="Horton D.L."/>
            <person name="Alikhan N.F."/>
            <person name="Baker D."/>
            <person name="Gharbi K."/>
            <person name="Hall N."/>
            <person name="Watson M."/>
            <person name="Adriaenssens E.M."/>
            <person name="Foster-Nyarko E."/>
            <person name="Jarju S."/>
            <person name="Secka A."/>
            <person name="Antonio M."/>
            <person name="Oren A."/>
            <person name="Chaudhuri R.R."/>
            <person name="La Ragione R."/>
            <person name="Hildebrand F."/>
            <person name="Pallen M.J."/>
        </authorList>
    </citation>
    <scope>NUCLEOTIDE SEQUENCE</scope>
    <source>
        <strain evidence="2">ChiHjej11B10-19426</strain>
    </source>
</reference>
<dbReference type="Pfam" id="PF02566">
    <property type="entry name" value="OsmC"/>
    <property type="match status" value="1"/>
</dbReference>
<dbReference type="SUPFAM" id="SSF82784">
    <property type="entry name" value="OsmC-like"/>
    <property type="match status" value="1"/>
</dbReference>